<dbReference type="HOGENOM" id="CLU_165255_5_2_6"/>
<dbReference type="SUPFAM" id="SSF64307">
    <property type="entry name" value="SirA-like"/>
    <property type="match status" value="1"/>
</dbReference>
<sequence length="88" mass="10254">MANEIIEKYMTETLNLPLIIDALGQPCPMPLLMLKRAMKKDISVKQYLLKSSDPHSEIDVTRYCQIQQLHCLTQKISDNEFHYLIESM</sequence>
<dbReference type="CDD" id="cd00291">
    <property type="entry name" value="SirA_YedF_YeeD"/>
    <property type="match status" value="1"/>
</dbReference>
<dbReference type="InterPro" id="IPR001455">
    <property type="entry name" value="TusA-like"/>
</dbReference>
<proteinExistence type="predicted"/>
<gene>
    <name evidence="2" type="ORF">F934_01597</name>
</gene>
<protein>
    <recommendedName>
        <fullName evidence="1">UPF0033 domain-containing protein</fullName>
    </recommendedName>
</protein>
<dbReference type="InterPro" id="IPR036868">
    <property type="entry name" value="TusA-like_sf"/>
</dbReference>
<evidence type="ECO:0000259" key="1">
    <source>
        <dbReference type="Pfam" id="PF01206"/>
    </source>
</evidence>
<comment type="caution">
    <text evidence="2">The sequence shown here is derived from an EMBL/GenBank/DDBJ whole genome shotgun (WGS) entry which is preliminary data.</text>
</comment>
<evidence type="ECO:0000313" key="3">
    <source>
        <dbReference type="Proteomes" id="UP000018417"/>
    </source>
</evidence>
<organism evidence="2 3">
    <name type="scientific">Acinetobacter beijerinckii ANC 3835</name>
    <dbReference type="NCBI Taxonomy" id="1217649"/>
    <lineage>
        <taxon>Bacteria</taxon>
        <taxon>Pseudomonadati</taxon>
        <taxon>Pseudomonadota</taxon>
        <taxon>Gammaproteobacteria</taxon>
        <taxon>Moraxellales</taxon>
        <taxon>Moraxellaceae</taxon>
        <taxon>Acinetobacter</taxon>
    </lineage>
</organism>
<dbReference type="PATRIC" id="fig|1217649.3.peg.1532"/>
<reference evidence="2 3" key="1">
    <citation type="submission" date="2013-02" db="EMBL/GenBank/DDBJ databases">
        <title>The Genome Sequence of Acinetobacter beijerinckii ANC 3835.</title>
        <authorList>
            <consortium name="The Broad Institute Genome Sequencing Platform"/>
            <consortium name="The Broad Institute Genome Sequencing Center for Infectious Disease"/>
            <person name="Cerqueira G."/>
            <person name="Feldgarden M."/>
            <person name="Courvalin P."/>
            <person name="Perichon B."/>
            <person name="Grillot-Courvalin C."/>
            <person name="Clermont D."/>
            <person name="Rocha E."/>
            <person name="Yoon E.-J."/>
            <person name="Nemec A."/>
            <person name="Walker B."/>
            <person name="Young S.K."/>
            <person name="Zeng Q."/>
            <person name="Gargeya S."/>
            <person name="Fitzgerald M."/>
            <person name="Haas B."/>
            <person name="Abouelleil A."/>
            <person name="Alvarado L."/>
            <person name="Arachchi H.M."/>
            <person name="Berlin A.M."/>
            <person name="Chapman S.B."/>
            <person name="Dewar J."/>
            <person name="Goldberg J."/>
            <person name="Griggs A."/>
            <person name="Gujja S."/>
            <person name="Hansen M."/>
            <person name="Howarth C."/>
            <person name="Imamovic A."/>
            <person name="Larimer J."/>
            <person name="McCowan C."/>
            <person name="Murphy C."/>
            <person name="Neiman D."/>
            <person name="Pearson M."/>
            <person name="Priest M."/>
            <person name="Roberts A."/>
            <person name="Saif S."/>
            <person name="Shea T."/>
            <person name="Sisk P."/>
            <person name="Sykes S."/>
            <person name="Wortman J."/>
            <person name="Nusbaum C."/>
            <person name="Birren B."/>
        </authorList>
    </citation>
    <scope>NUCLEOTIDE SEQUENCE [LARGE SCALE GENOMIC DNA]</scope>
    <source>
        <strain evidence="2 3">ANC 3835</strain>
    </source>
</reference>
<dbReference type="Proteomes" id="UP000018417">
    <property type="component" value="Unassembled WGS sequence"/>
</dbReference>
<name>N9FC33_9GAMM</name>
<feature type="domain" description="UPF0033" evidence="1">
    <location>
        <begin position="20"/>
        <end position="86"/>
    </location>
</feature>
<dbReference type="AlphaFoldDB" id="N9FC33"/>
<evidence type="ECO:0000313" key="2">
    <source>
        <dbReference type="EMBL" id="ENW04865.1"/>
    </source>
</evidence>
<accession>N9FC33</accession>
<dbReference type="Pfam" id="PF01206">
    <property type="entry name" value="TusA"/>
    <property type="match status" value="1"/>
</dbReference>
<dbReference type="EMBL" id="APQK01000012">
    <property type="protein sequence ID" value="ENW04865.1"/>
    <property type="molecule type" value="Genomic_DNA"/>
</dbReference>
<dbReference type="Gene3D" id="3.30.110.40">
    <property type="entry name" value="TusA-like domain"/>
    <property type="match status" value="1"/>
</dbReference>